<proteinExistence type="predicted"/>
<name>R0LZI9_ANAPL</name>
<gene>
    <name evidence="2" type="ORF">Anapl_01162</name>
</gene>
<dbReference type="Proteomes" id="UP000296049">
    <property type="component" value="Unassembled WGS sequence"/>
</dbReference>
<evidence type="ECO:0000256" key="1">
    <source>
        <dbReference type="SAM" id="MobiDB-lite"/>
    </source>
</evidence>
<sequence length="452" mass="48489">MSTIIFHKGLSVDKALTKAWCEGFRAEWNFLTNSSVIKSSVRTLATVLDNWKLEKALQRWTIWPSPSPSAYRSCAGLTAPRDVKVGMAVAAARDGEKKQALPWAQPRDQITPCPLTGRKGQKKPNNTKTGFVGLDISNAPDLVSLLLDMLHGASLLPALNPAAPRADSLATALAWRVATNRAAATSSGFFSLVGTVQVESEEKGAKQGETLQRKPCAESCSNKGSYLQLLAASGAVREKPNPNLSWVATVQEATTEIVGQDGPVGLRAAPSSLWLQSTAPVPDFEALDGAQWTRQEESFQGILSGSPQFLPAGPEGATSPTSVSLLLNIPTRSRRMDSCDPQGSNTSQEGMGLSPGQRVLLGCPLHAHLALRCDLSHPQKEGQVCIHSCLRARENVSQCLPATLNFDTSEESVAAWVQPLFGLVAITQPGSIKCTLAQQQTYMYADFAEQDE</sequence>
<dbReference type="EMBL" id="KB742659">
    <property type="protein sequence ID" value="EOB05853.1"/>
    <property type="molecule type" value="Genomic_DNA"/>
</dbReference>
<accession>R0LZI9</accession>
<keyword evidence="3" id="KW-1185">Reference proteome</keyword>
<feature type="region of interest" description="Disordered" evidence="1">
    <location>
        <begin position="107"/>
        <end position="126"/>
    </location>
</feature>
<dbReference type="AlphaFoldDB" id="R0LZI9"/>
<evidence type="ECO:0000313" key="3">
    <source>
        <dbReference type="Proteomes" id="UP000296049"/>
    </source>
</evidence>
<protein>
    <submittedName>
        <fullName evidence="2">Uncharacterized protein</fullName>
    </submittedName>
</protein>
<evidence type="ECO:0000313" key="2">
    <source>
        <dbReference type="EMBL" id="EOB05853.1"/>
    </source>
</evidence>
<reference evidence="3" key="1">
    <citation type="journal article" date="2013" name="Nat. Genet.">
        <title>The duck genome and transcriptome provide insight into an avian influenza virus reservoir species.</title>
        <authorList>
            <person name="Huang Y."/>
            <person name="Li Y."/>
            <person name="Burt D.W."/>
            <person name="Chen H."/>
            <person name="Zhang Y."/>
            <person name="Qian W."/>
            <person name="Kim H."/>
            <person name="Gan S."/>
            <person name="Zhao Y."/>
            <person name="Li J."/>
            <person name="Yi K."/>
            <person name="Feng H."/>
            <person name="Zhu P."/>
            <person name="Li B."/>
            <person name="Liu Q."/>
            <person name="Fairley S."/>
            <person name="Magor K.E."/>
            <person name="Du Z."/>
            <person name="Hu X."/>
            <person name="Goodman L."/>
            <person name="Tafer H."/>
            <person name="Vignal A."/>
            <person name="Lee T."/>
            <person name="Kim K.W."/>
            <person name="Sheng Z."/>
            <person name="An Y."/>
            <person name="Searle S."/>
            <person name="Herrero J."/>
            <person name="Groenen M.A."/>
            <person name="Crooijmans R.P."/>
            <person name="Faraut T."/>
            <person name="Cai Q."/>
            <person name="Webster R.G."/>
            <person name="Aldridge J.R."/>
            <person name="Warren W.C."/>
            <person name="Bartschat S."/>
            <person name="Kehr S."/>
            <person name="Marz M."/>
            <person name="Stadler P.F."/>
            <person name="Smith J."/>
            <person name="Kraus R.H."/>
            <person name="Zhao Y."/>
            <person name="Ren L."/>
            <person name="Fei J."/>
            <person name="Morisson M."/>
            <person name="Kaiser P."/>
            <person name="Griffin D.K."/>
            <person name="Rao M."/>
            <person name="Pitel F."/>
            <person name="Wang J."/>
            <person name="Li N."/>
        </authorList>
    </citation>
    <scope>NUCLEOTIDE SEQUENCE [LARGE SCALE GENOMIC DNA]</scope>
</reference>
<organism evidence="2 3">
    <name type="scientific">Anas platyrhynchos</name>
    <name type="common">Mallard</name>
    <name type="synonym">Anas boschas</name>
    <dbReference type="NCBI Taxonomy" id="8839"/>
    <lineage>
        <taxon>Eukaryota</taxon>
        <taxon>Metazoa</taxon>
        <taxon>Chordata</taxon>
        <taxon>Craniata</taxon>
        <taxon>Vertebrata</taxon>
        <taxon>Euteleostomi</taxon>
        <taxon>Archelosauria</taxon>
        <taxon>Archosauria</taxon>
        <taxon>Dinosauria</taxon>
        <taxon>Saurischia</taxon>
        <taxon>Theropoda</taxon>
        <taxon>Coelurosauria</taxon>
        <taxon>Aves</taxon>
        <taxon>Neognathae</taxon>
        <taxon>Galloanserae</taxon>
        <taxon>Anseriformes</taxon>
        <taxon>Anatidae</taxon>
        <taxon>Anatinae</taxon>
        <taxon>Anas</taxon>
    </lineage>
</organism>